<dbReference type="EMBL" id="LQBP01000003">
    <property type="protein sequence ID" value="KUJ80098.1"/>
    <property type="molecule type" value="Genomic_DNA"/>
</dbReference>
<keyword evidence="2" id="KW-1185">Reference proteome</keyword>
<dbReference type="InterPro" id="IPR026286">
    <property type="entry name" value="MaiA/AMDase"/>
</dbReference>
<name>A0A0X3TWN2_9RHOB</name>
<dbReference type="Pfam" id="PF17645">
    <property type="entry name" value="Amdase"/>
    <property type="match status" value="1"/>
</dbReference>
<dbReference type="STRING" id="1685378.AVO44_08005"/>
<sequence>MSYLPYILDEDDPNATPMGLIVLQTDETIEPEFSAHFSDITCPIYVSRIPSGESVTTNSLSEMKMALPAAADLLPKARPYRVIGYGCTSASSVIGSDQVERLVQSTCNVAVVTNPLRAASANAAHLGVARFALLSPYIEEVNEPLRRAFAENGVSMDVFGSFGEAEESKVVRISRQSVVDAALKLGADSQVEAVFISCTNLRTFDVIPEVQERLRKPVLSSNQSLAWHMRQLNSAK</sequence>
<dbReference type="Gene3D" id="3.40.50.12500">
    <property type="match status" value="1"/>
</dbReference>
<comment type="caution">
    <text evidence="1">The sequence shown here is derived from an EMBL/GenBank/DDBJ whole genome shotgun (WGS) entry which is preliminary data.</text>
</comment>
<proteinExistence type="predicted"/>
<dbReference type="OrthoDB" id="9816064at2"/>
<organism evidence="1 2">
    <name type="scientific">Ruegeria profundi</name>
    <dbReference type="NCBI Taxonomy" id="1685378"/>
    <lineage>
        <taxon>Bacteria</taxon>
        <taxon>Pseudomonadati</taxon>
        <taxon>Pseudomonadota</taxon>
        <taxon>Alphaproteobacteria</taxon>
        <taxon>Rhodobacterales</taxon>
        <taxon>Roseobacteraceae</taxon>
        <taxon>Ruegeria</taxon>
    </lineage>
</organism>
<dbReference type="AlphaFoldDB" id="A0A0X3TWN2"/>
<dbReference type="RefSeq" id="WP_068335071.1">
    <property type="nucleotide sequence ID" value="NZ_LQBP01000003.1"/>
</dbReference>
<gene>
    <name evidence="1" type="ORF">AVO44_08005</name>
</gene>
<accession>A0A0X3TWN2</accession>
<dbReference type="PANTHER" id="PTHR40267:SF1">
    <property type="entry name" value="BLR3294 PROTEIN"/>
    <property type="match status" value="1"/>
</dbReference>
<dbReference type="Proteomes" id="UP000053690">
    <property type="component" value="Unassembled WGS sequence"/>
</dbReference>
<evidence type="ECO:0000313" key="1">
    <source>
        <dbReference type="EMBL" id="KUJ80098.1"/>
    </source>
</evidence>
<evidence type="ECO:0000313" key="2">
    <source>
        <dbReference type="Proteomes" id="UP000053690"/>
    </source>
</evidence>
<dbReference type="PIRSF" id="PIRSF015736">
    <property type="entry name" value="MI"/>
    <property type="match status" value="1"/>
</dbReference>
<dbReference type="InterPro" id="IPR053714">
    <property type="entry name" value="Iso_Racemase_Enz_sf"/>
</dbReference>
<dbReference type="PANTHER" id="PTHR40267">
    <property type="entry name" value="BLR3294 PROTEIN"/>
    <property type="match status" value="1"/>
</dbReference>
<reference evidence="2" key="1">
    <citation type="submission" date="2015-12" db="EMBL/GenBank/DDBJ databases">
        <authorList>
            <person name="Zhang G."/>
            <person name="Stingl U."/>
        </authorList>
    </citation>
    <scope>NUCLEOTIDE SEQUENCE [LARGE SCALE GENOMIC DNA]</scope>
    <source>
        <strain evidence="2">ZGT108</strain>
    </source>
</reference>
<protein>
    <submittedName>
        <fullName evidence="1">Asp/Glu racemase</fullName>
    </submittedName>
</protein>